<protein>
    <submittedName>
        <fullName evidence="2">Uncharacterized protein</fullName>
    </submittedName>
</protein>
<keyword evidence="1" id="KW-0472">Membrane</keyword>
<proteinExistence type="predicted"/>
<dbReference type="AlphaFoldDB" id="A0A379DAJ2"/>
<name>A0A379DAJ2_9FIRM</name>
<gene>
    <name evidence="2" type="ORF">NCTC11088_00736</name>
</gene>
<reference evidence="2 3" key="1">
    <citation type="submission" date="2018-06" db="EMBL/GenBank/DDBJ databases">
        <authorList>
            <consortium name="Pathogen Informatics"/>
            <person name="Doyle S."/>
        </authorList>
    </citation>
    <scope>NUCLEOTIDE SEQUENCE [LARGE SCALE GENOMIC DNA]</scope>
    <source>
        <strain evidence="2 3">NCTC11088</strain>
    </source>
</reference>
<organism evidence="2 3">
    <name type="scientific">Peptoniphilus indolicus</name>
    <dbReference type="NCBI Taxonomy" id="33030"/>
    <lineage>
        <taxon>Bacteria</taxon>
        <taxon>Bacillati</taxon>
        <taxon>Bacillota</taxon>
        <taxon>Tissierellia</taxon>
        <taxon>Tissierellales</taxon>
        <taxon>Peptoniphilaceae</taxon>
        <taxon>Peptoniphilus</taxon>
    </lineage>
</organism>
<dbReference type="EMBL" id="UGTH01000001">
    <property type="protein sequence ID" value="SUB74974.1"/>
    <property type="molecule type" value="Genomic_DNA"/>
</dbReference>
<sequence>MKKNVFLKTIVFIFLGFFIYFAYNSYELYAIKDSENEILFSERYDKFHFLEIYHTENNLISYIAYNNLTHKVIFSGAQGSIENFYKIKGFSFLEIPLNPNIIFICGKYNPNFIKKIKVNSVNVAMLNEENNFWYVFLQSNEQLNNIYTYDLKSNLFSTVEF</sequence>
<evidence type="ECO:0000313" key="2">
    <source>
        <dbReference type="EMBL" id="SUB74974.1"/>
    </source>
</evidence>
<keyword evidence="1" id="KW-0812">Transmembrane</keyword>
<feature type="transmembrane region" description="Helical" evidence="1">
    <location>
        <begin position="5"/>
        <end position="23"/>
    </location>
</feature>
<evidence type="ECO:0000313" key="3">
    <source>
        <dbReference type="Proteomes" id="UP000254777"/>
    </source>
</evidence>
<evidence type="ECO:0000256" key="1">
    <source>
        <dbReference type="SAM" id="Phobius"/>
    </source>
</evidence>
<accession>A0A379DAJ2</accession>
<keyword evidence="1" id="KW-1133">Transmembrane helix</keyword>
<dbReference type="RefSeq" id="WP_115312017.1">
    <property type="nucleotide sequence ID" value="NZ_UGTH01000001.1"/>
</dbReference>
<dbReference type="Proteomes" id="UP000254777">
    <property type="component" value="Unassembled WGS sequence"/>
</dbReference>